<reference evidence="1 2" key="1">
    <citation type="journal article" date="2016" name="Nat. Commun.">
        <title>Thousands of microbial genomes shed light on interconnected biogeochemical processes in an aquifer system.</title>
        <authorList>
            <person name="Anantharaman K."/>
            <person name="Brown C.T."/>
            <person name="Hug L.A."/>
            <person name="Sharon I."/>
            <person name="Castelle C.J."/>
            <person name="Probst A.J."/>
            <person name="Thomas B.C."/>
            <person name="Singh A."/>
            <person name="Wilkins M.J."/>
            <person name="Karaoz U."/>
            <person name="Brodie E.L."/>
            <person name="Williams K.H."/>
            <person name="Hubbard S.S."/>
            <person name="Banfield J.F."/>
        </authorList>
    </citation>
    <scope>NUCLEOTIDE SEQUENCE [LARGE SCALE GENOMIC DNA]</scope>
</reference>
<protein>
    <submittedName>
        <fullName evidence="1">Uncharacterized protein</fullName>
    </submittedName>
</protein>
<dbReference type="Proteomes" id="UP000177905">
    <property type="component" value="Unassembled WGS sequence"/>
</dbReference>
<proteinExistence type="predicted"/>
<accession>A0A1F4S5P4</accession>
<sequence length="384" mass="44573">MIFKKLVSFSMNSTVDKEAASSLLIKFERLDTSSPTAVDRFIQDVQRVGFPFTNTVLKKVLLNSNVGDSEHPFRKLLRSQITQSSAASGLSDDRLLRWDDNVAAEFRSIFPPDEFEVVYHKVLFFEEYALNGRGMPTRDSNDWYKIIFEKIIEKKLKAEGYVLLLKKLLAVAMQKGKEAQFLNVVRRLFHPMICAQVESALYQILKTLPSREEVEAQRARDLATVLAEARNTLERDRGRGGELYISAGTTTDSIINLARQSLEFDGWTFLRIEDGGREGRFLIMRPSTQAIRELIEWREEELYRRIDMEIKAKNRVPRPGDSVIDFLPGFWEVRVGVLDYSNEMIETVIQKLKRDSFYRFLDFEIDEGVEYMQYKFLIIKKPSF</sequence>
<evidence type="ECO:0000313" key="1">
    <source>
        <dbReference type="EMBL" id="OGC15758.1"/>
    </source>
</evidence>
<organism evidence="1 2">
    <name type="scientific">candidate division WOR-1 bacterium RIFOXYB2_FULL_36_35</name>
    <dbReference type="NCBI Taxonomy" id="1802578"/>
    <lineage>
        <taxon>Bacteria</taxon>
        <taxon>Bacillati</taxon>
        <taxon>Saganbacteria</taxon>
    </lineage>
</organism>
<gene>
    <name evidence="1" type="ORF">A2290_05410</name>
</gene>
<comment type="caution">
    <text evidence="1">The sequence shown here is derived from an EMBL/GenBank/DDBJ whole genome shotgun (WGS) entry which is preliminary data.</text>
</comment>
<dbReference type="EMBL" id="MEUA01000017">
    <property type="protein sequence ID" value="OGC15758.1"/>
    <property type="molecule type" value="Genomic_DNA"/>
</dbReference>
<dbReference type="AlphaFoldDB" id="A0A1F4S5P4"/>
<name>A0A1F4S5P4_UNCSA</name>
<evidence type="ECO:0000313" key="2">
    <source>
        <dbReference type="Proteomes" id="UP000177905"/>
    </source>
</evidence>